<proteinExistence type="predicted"/>
<name>A0A923RY01_9FIRM</name>
<accession>A0A923RY01</accession>
<dbReference type="EMBL" id="JACOPL010000043">
    <property type="protein sequence ID" value="MBC5726856.1"/>
    <property type="molecule type" value="Genomic_DNA"/>
</dbReference>
<evidence type="ECO:0000313" key="2">
    <source>
        <dbReference type="Proteomes" id="UP000606499"/>
    </source>
</evidence>
<sequence>SYPEPVHSGPESKFPVAWFSVSFLPHLKIAVHFNSVLDIRAHIESTGAACFNFFVLICLTFYLTNTVYGGANTAGEVLAANADKNKVVFVWSSNSLESSATVINGTAETTIKNAEYASDIHRCY</sequence>
<protein>
    <submittedName>
        <fullName evidence="1">Uncharacterized protein</fullName>
    </submittedName>
</protein>
<dbReference type="Proteomes" id="UP000606499">
    <property type="component" value="Unassembled WGS sequence"/>
</dbReference>
<organism evidence="1 2">
    <name type="scientific">Agathobaculum faecis</name>
    <dbReference type="NCBI Taxonomy" id="2763013"/>
    <lineage>
        <taxon>Bacteria</taxon>
        <taxon>Bacillati</taxon>
        <taxon>Bacillota</taxon>
        <taxon>Clostridia</taxon>
        <taxon>Eubacteriales</taxon>
        <taxon>Butyricicoccaceae</taxon>
        <taxon>Agathobaculum</taxon>
    </lineage>
</organism>
<comment type="caution">
    <text evidence="1">The sequence shown here is derived from an EMBL/GenBank/DDBJ whole genome shotgun (WGS) entry which is preliminary data.</text>
</comment>
<gene>
    <name evidence="1" type="ORF">H8S45_15560</name>
</gene>
<keyword evidence="2" id="KW-1185">Reference proteome</keyword>
<feature type="non-terminal residue" evidence="1">
    <location>
        <position position="1"/>
    </location>
</feature>
<dbReference type="AlphaFoldDB" id="A0A923RY01"/>
<dbReference type="RefSeq" id="WP_186950552.1">
    <property type="nucleotide sequence ID" value="NZ_JACOPL010000043.1"/>
</dbReference>
<reference evidence="1" key="1">
    <citation type="submission" date="2020-08" db="EMBL/GenBank/DDBJ databases">
        <title>Genome public.</title>
        <authorList>
            <person name="Liu C."/>
            <person name="Sun Q."/>
        </authorList>
    </citation>
    <scope>NUCLEOTIDE SEQUENCE</scope>
    <source>
        <strain evidence="1">NSJ-28</strain>
    </source>
</reference>
<evidence type="ECO:0000313" key="1">
    <source>
        <dbReference type="EMBL" id="MBC5726856.1"/>
    </source>
</evidence>